<feature type="domain" description="CzcB-like C-terminal circularly permuted SH3-like" evidence="4">
    <location>
        <begin position="364"/>
        <end position="416"/>
    </location>
</feature>
<organism evidence="5">
    <name type="scientific">bioreactor metagenome</name>
    <dbReference type="NCBI Taxonomy" id="1076179"/>
    <lineage>
        <taxon>unclassified sequences</taxon>
        <taxon>metagenomes</taxon>
        <taxon>ecological metagenomes</taxon>
    </lineage>
</organism>
<dbReference type="InterPro" id="IPR050465">
    <property type="entry name" value="UPF0194_transport"/>
</dbReference>
<dbReference type="AlphaFoldDB" id="A0A644UR35"/>
<reference evidence="5" key="1">
    <citation type="submission" date="2019-08" db="EMBL/GenBank/DDBJ databases">
        <authorList>
            <person name="Kucharzyk K."/>
            <person name="Murdoch R.W."/>
            <person name="Higgins S."/>
            <person name="Loffler F."/>
        </authorList>
    </citation>
    <scope>NUCLEOTIDE SEQUENCE</scope>
</reference>
<evidence type="ECO:0000256" key="1">
    <source>
        <dbReference type="ARBA" id="ARBA00004196"/>
    </source>
</evidence>
<dbReference type="Gene3D" id="2.40.50.100">
    <property type="match status" value="2"/>
</dbReference>
<dbReference type="EMBL" id="VSSQ01000149">
    <property type="protein sequence ID" value="MPL81361.1"/>
    <property type="molecule type" value="Genomic_DNA"/>
</dbReference>
<sequence>MIPFAFIRTLLVDRARVMLAACNGRRRYALAVALAAVLAAFVFMPHKNSEAVALALVAVQRGDVVKEVLATGVIRPEEGAEVKTGSRFTGVISRLHVRLGDHVHKGQLIAELDAREQQYECDRLAASLNRLHNELKLLNDTMPMQIRETEALLNIARADKKYADITYRRQQPLRGKGITEKELDATFHNQTVSEQNIALYSRQMERLKGEYAARGQMLAAEIAETEASLSAAKTRLSYATIISPMDGVVSAITAQEGETVVAGLQVVNLITILAEKRLELQIYVDENDIGAVIPGALVDFTVETYPGHVFHGSVALVHPAPELRDNIVYYRALVRLDEDIALRLRPEMTASCKVLVGKKSNVLLVPNAAFKWIGSNQVIFVAGNGGLHPVVPRTGLRGTENTEILSGLAEGESVATGIRLPAVLPKEWTSIVAVQPAGEQSHD</sequence>
<dbReference type="InterPro" id="IPR058649">
    <property type="entry name" value="CzcB_C"/>
</dbReference>
<dbReference type="PANTHER" id="PTHR32347:SF14">
    <property type="entry name" value="EFFLUX SYSTEM COMPONENT YKNX-RELATED"/>
    <property type="match status" value="1"/>
</dbReference>
<evidence type="ECO:0000313" key="5">
    <source>
        <dbReference type="EMBL" id="MPL81361.1"/>
    </source>
</evidence>
<dbReference type="GO" id="GO:0030313">
    <property type="term" value="C:cell envelope"/>
    <property type="evidence" value="ECO:0007669"/>
    <property type="project" value="UniProtKB-SubCell"/>
</dbReference>
<evidence type="ECO:0000259" key="3">
    <source>
        <dbReference type="Pfam" id="PF25917"/>
    </source>
</evidence>
<accession>A0A644UR35</accession>
<name>A0A644UR35_9ZZZZ</name>
<proteinExistence type="predicted"/>
<feature type="domain" description="Multidrug resistance protein MdtA-like barrel-sandwich hybrid" evidence="3">
    <location>
        <begin position="82"/>
        <end position="270"/>
    </location>
</feature>
<protein>
    <submittedName>
        <fullName evidence="5">Macrolide export protein MacA</fullName>
    </submittedName>
</protein>
<dbReference type="PANTHER" id="PTHR32347">
    <property type="entry name" value="EFFLUX SYSTEM COMPONENT YKNX-RELATED"/>
    <property type="match status" value="1"/>
</dbReference>
<dbReference type="SUPFAM" id="SSF111369">
    <property type="entry name" value="HlyD-like secretion proteins"/>
    <property type="match status" value="2"/>
</dbReference>
<dbReference type="Pfam" id="PF25917">
    <property type="entry name" value="BSH_RND"/>
    <property type="match status" value="1"/>
</dbReference>
<dbReference type="Gene3D" id="2.40.30.170">
    <property type="match status" value="1"/>
</dbReference>
<dbReference type="Gene3D" id="2.40.420.20">
    <property type="match status" value="1"/>
</dbReference>
<dbReference type="Pfam" id="PF25975">
    <property type="entry name" value="CzcB_C"/>
    <property type="match status" value="1"/>
</dbReference>
<evidence type="ECO:0000256" key="2">
    <source>
        <dbReference type="ARBA" id="ARBA00023054"/>
    </source>
</evidence>
<comment type="caution">
    <text evidence="5">The sequence shown here is derived from an EMBL/GenBank/DDBJ whole genome shotgun (WGS) entry which is preliminary data.</text>
</comment>
<evidence type="ECO:0000259" key="4">
    <source>
        <dbReference type="Pfam" id="PF25975"/>
    </source>
</evidence>
<keyword evidence="2" id="KW-0175">Coiled coil</keyword>
<dbReference type="InterPro" id="IPR058625">
    <property type="entry name" value="MdtA-like_BSH"/>
</dbReference>
<gene>
    <name evidence="5" type="primary">macA_8</name>
    <name evidence="5" type="ORF">SDC9_27278</name>
</gene>
<comment type="subcellular location">
    <subcellularLocation>
        <location evidence="1">Cell envelope</location>
    </subcellularLocation>
</comment>